<dbReference type="Proteomes" id="UP000502377">
    <property type="component" value="Chromosome"/>
</dbReference>
<gene>
    <name evidence="2" type="ORF">CRECT_1942</name>
</gene>
<evidence type="ECO:0000313" key="3">
    <source>
        <dbReference type="Proteomes" id="UP000502377"/>
    </source>
</evidence>
<feature type="transmembrane region" description="Helical" evidence="1">
    <location>
        <begin position="126"/>
        <end position="148"/>
    </location>
</feature>
<evidence type="ECO:0000256" key="1">
    <source>
        <dbReference type="SAM" id="Phobius"/>
    </source>
</evidence>
<keyword evidence="1" id="KW-0812">Transmembrane</keyword>
<sequence>MINVLLFSALALGVAVTADVAVWRCKRESKILNFLFIFIMIFGHPFYFSVAFFALFSSEILYGADYNLAVLGAVLLAAAMTALGFLRFKIYGLKNKAVKMSNFAKFYFFTVGFIPFYAVLIDGGEMGVAALIQLLPAACVFAFVYSAIKFKIIKRSGG</sequence>
<keyword evidence="1" id="KW-0472">Membrane</keyword>
<keyword evidence="1" id="KW-1133">Transmembrane helix</keyword>
<dbReference type="EMBL" id="CP012543">
    <property type="protein sequence ID" value="QCD47554.1"/>
    <property type="molecule type" value="Genomic_DNA"/>
</dbReference>
<feature type="transmembrane region" description="Helical" evidence="1">
    <location>
        <begin position="68"/>
        <end position="90"/>
    </location>
</feature>
<organism evidence="2 3">
    <name type="scientific">Campylobacter rectus</name>
    <name type="common">Wolinella recta</name>
    <dbReference type="NCBI Taxonomy" id="203"/>
    <lineage>
        <taxon>Bacteria</taxon>
        <taxon>Pseudomonadati</taxon>
        <taxon>Campylobacterota</taxon>
        <taxon>Epsilonproteobacteria</taxon>
        <taxon>Campylobacterales</taxon>
        <taxon>Campylobacteraceae</taxon>
        <taxon>Campylobacter</taxon>
    </lineage>
</organism>
<proteinExistence type="predicted"/>
<dbReference type="KEGG" id="crx:CRECT_1942"/>
<evidence type="ECO:0000313" key="2">
    <source>
        <dbReference type="EMBL" id="QCD47554.1"/>
    </source>
</evidence>
<feature type="transmembrane region" description="Helical" evidence="1">
    <location>
        <begin position="102"/>
        <end position="120"/>
    </location>
</feature>
<dbReference type="RefSeq" id="WP_039888312.1">
    <property type="nucleotide sequence ID" value="NZ_CP012543.1"/>
</dbReference>
<feature type="transmembrane region" description="Helical" evidence="1">
    <location>
        <begin position="35"/>
        <end position="56"/>
    </location>
</feature>
<reference evidence="2 3" key="1">
    <citation type="submission" date="2016-07" db="EMBL/GenBank/DDBJ databases">
        <title>Comparative genomics of the Campylobacter concisus group.</title>
        <authorList>
            <person name="Miller W.G."/>
            <person name="Yee E."/>
            <person name="Chapman M.H."/>
            <person name="Huynh S."/>
            <person name="Bono J.L."/>
            <person name="On S.L.W."/>
            <person name="StLeger J."/>
            <person name="Foster G."/>
            <person name="Parker C.T."/>
        </authorList>
    </citation>
    <scope>NUCLEOTIDE SEQUENCE [LARGE SCALE GENOMIC DNA]</scope>
    <source>
        <strain evidence="2 3">ATCC 33238</strain>
    </source>
</reference>
<dbReference type="AlphaFoldDB" id="A0A6G5QPN7"/>
<protein>
    <submittedName>
        <fullName evidence="2">Putative membrane protein</fullName>
    </submittedName>
</protein>
<feature type="transmembrane region" description="Helical" evidence="1">
    <location>
        <begin position="6"/>
        <end position="23"/>
    </location>
</feature>
<name>A0A6G5QPN7_CAMRE</name>
<accession>A0A6G5QPN7</accession>